<accession>A0A4Y7SLZ8</accession>
<feature type="compositionally biased region" description="Basic and acidic residues" evidence="1">
    <location>
        <begin position="80"/>
        <end position="94"/>
    </location>
</feature>
<keyword evidence="3" id="KW-1185">Reference proteome</keyword>
<reference evidence="2 3" key="1">
    <citation type="journal article" date="2019" name="Nat. Ecol. Evol.">
        <title>Megaphylogeny resolves global patterns of mushroom evolution.</title>
        <authorList>
            <person name="Varga T."/>
            <person name="Krizsan K."/>
            <person name="Foldi C."/>
            <person name="Dima B."/>
            <person name="Sanchez-Garcia M."/>
            <person name="Sanchez-Ramirez S."/>
            <person name="Szollosi G.J."/>
            <person name="Szarkandi J.G."/>
            <person name="Papp V."/>
            <person name="Albert L."/>
            <person name="Andreopoulos W."/>
            <person name="Angelini C."/>
            <person name="Antonin V."/>
            <person name="Barry K.W."/>
            <person name="Bougher N.L."/>
            <person name="Buchanan P."/>
            <person name="Buyck B."/>
            <person name="Bense V."/>
            <person name="Catcheside P."/>
            <person name="Chovatia M."/>
            <person name="Cooper J."/>
            <person name="Damon W."/>
            <person name="Desjardin D."/>
            <person name="Finy P."/>
            <person name="Geml J."/>
            <person name="Haridas S."/>
            <person name="Hughes K."/>
            <person name="Justo A."/>
            <person name="Karasinski D."/>
            <person name="Kautmanova I."/>
            <person name="Kiss B."/>
            <person name="Kocsube S."/>
            <person name="Kotiranta H."/>
            <person name="LaButti K.M."/>
            <person name="Lechner B.E."/>
            <person name="Liimatainen K."/>
            <person name="Lipzen A."/>
            <person name="Lukacs Z."/>
            <person name="Mihaltcheva S."/>
            <person name="Morgado L.N."/>
            <person name="Niskanen T."/>
            <person name="Noordeloos M.E."/>
            <person name="Ohm R.A."/>
            <person name="Ortiz-Santana B."/>
            <person name="Ovrebo C."/>
            <person name="Racz N."/>
            <person name="Riley R."/>
            <person name="Savchenko A."/>
            <person name="Shiryaev A."/>
            <person name="Soop K."/>
            <person name="Spirin V."/>
            <person name="Szebenyi C."/>
            <person name="Tomsovsky M."/>
            <person name="Tulloss R.E."/>
            <person name="Uehling J."/>
            <person name="Grigoriev I.V."/>
            <person name="Vagvolgyi C."/>
            <person name="Papp T."/>
            <person name="Martin F.M."/>
            <person name="Miettinen O."/>
            <person name="Hibbett D.S."/>
            <person name="Nagy L.G."/>
        </authorList>
    </citation>
    <scope>NUCLEOTIDE SEQUENCE [LARGE SCALE GENOMIC DNA]</scope>
    <source>
        <strain evidence="2 3">FP101781</strain>
    </source>
</reference>
<feature type="compositionally biased region" description="Polar residues" evidence="1">
    <location>
        <begin position="95"/>
        <end position="106"/>
    </location>
</feature>
<feature type="region of interest" description="Disordered" evidence="1">
    <location>
        <begin position="1"/>
        <end position="106"/>
    </location>
</feature>
<feature type="region of interest" description="Disordered" evidence="1">
    <location>
        <begin position="216"/>
        <end position="267"/>
    </location>
</feature>
<feature type="compositionally biased region" description="Low complexity" evidence="1">
    <location>
        <begin position="8"/>
        <end position="17"/>
    </location>
</feature>
<dbReference type="AlphaFoldDB" id="A0A4Y7SLZ8"/>
<dbReference type="Proteomes" id="UP000298030">
    <property type="component" value="Unassembled WGS sequence"/>
</dbReference>
<feature type="region of interest" description="Disordered" evidence="1">
    <location>
        <begin position="170"/>
        <end position="195"/>
    </location>
</feature>
<feature type="compositionally biased region" description="Polar residues" evidence="1">
    <location>
        <begin position="175"/>
        <end position="194"/>
    </location>
</feature>
<evidence type="ECO:0000313" key="2">
    <source>
        <dbReference type="EMBL" id="TEB22876.1"/>
    </source>
</evidence>
<evidence type="ECO:0000313" key="3">
    <source>
        <dbReference type="Proteomes" id="UP000298030"/>
    </source>
</evidence>
<proteinExistence type="predicted"/>
<name>A0A4Y7SLZ8_COPMI</name>
<protein>
    <submittedName>
        <fullName evidence="2">Uncharacterized protein</fullName>
    </submittedName>
</protein>
<dbReference type="EMBL" id="QPFP01000084">
    <property type="protein sequence ID" value="TEB22876.1"/>
    <property type="molecule type" value="Genomic_DNA"/>
</dbReference>
<organism evidence="2 3">
    <name type="scientific">Coprinellus micaceus</name>
    <name type="common">Glistening ink-cap mushroom</name>
    <name type="synonym">Coprinus micaceus</name>
    <dbReference type="NCBI Taxonomy" id="71717"/>
    <lineage>
        <taxon>Eukaryota</taxon>
        <taxon>Fungi</taxon>
        <taxon>Dikarya</taxon>
        <taxon>Basidiomycota</taxon>
        <taxon>Agaricomycotina</taxon>
        <taxon>Agaricomycetes</taxon>
        <taxon>Agaricomycetidae</taxon>
        <taxon>Agaricales</taxon>
        <taxon>Agaricineae</taxon>
        <taxon>Psathyrellaceae</taxon>
        <taxon>Coprinellus</taxon>
    </lineage>
</organism>
<gene>
    <name evidence="2" type="ORF">FA13DRAFT_1917366</name>
</gene>
<feature type="compositionally biased region" description="Basic and acidic residues" evidence="1">
    <location>
        <begin position="216"/>
        <end position="229"/>
    </location>
</feature>
<evidence type="ECO:0000256" key="1">
    <source>
        <dbReference type="SAM" id="MobiDB-lite"/>
    </source>
</evidence>
<comment type="caution">
    <text evidence="2">The sequence shown here is derived from an EMBL/GenBank/DDBJ whole genome shotgun (WGS) entry which is preliminary data.</text>
</comment>
<sequence length="267" mass="28227">MGGKPSARRSAIASERSPPQPAVSRYRLLGRIENAFSLRSKPPCERPDIESCEGSDPPPAAQAPQAHLNPSVENRTSFIPKEDLPNASDLEHDTGASSKVATNAKGQRAVTSDGQIVGDGAKAKANNVLEVLGAAQRVQVESLLATSCSAAGDVNVTINHTVSHNYYLSLPPEANSRTPSDRTSPPQVEVSTPPISKLSRVCPQCGTALTELKALHTDSKPSLDKRFQDSSECMAPPKSAIHPPPHSEQPVMHSADRHNTLGGTSGD</sequence>